<gene>
    <name evidence="1" type="ORF">T4D_10706</name>
</gene>
<keyword evidence="2" id="KW-1185">Reference proteome</keyword>
<reference evidence="1 2" key="1">
    <citation type="submission" date="2015-01" db="EMBL/GenBank/DDBJ databases">
        <title>Evolution of Trichinella species and genotypes.</title>
        <authorList>
            <person name="Korhonen P.K."/>
            <person name="Edoardo P."/>
            <person name="Giuseppe L.R."/>
            <person name="Gasser R.B."/>
        </authorList>
    </citation>
    <scope>NUCLEOTIDE SEQUENCE [LARGE SCALE GENOMIC DNA]</scope>
    <source>
        <strain evidence="1">ISS470</strain>
    </source>
</reference>
<name>A0A0V1F7N5_TRIPS</name>
<evidence type="ECO:0000313" key="2">
    <source>
        <dbReference type="Proteomes" id="UP000054995"/>
    </source>
</evidence>
<dbReference type="EMBL" id="JYDT01000191">
    <property type="protein sequence ID" value="KRY82011.1"/>
    <property type="molecule type" value="Genomic_DNA"/>
</dbReference>
<accession>A0A0V1F7N5</accession>
<sequence length="80" mass="9070">MNSVIWIVIVAEKLHSWVVLQRRMKRVNGNGHQNRISVSMKADDCFRISNLLWQIAIACVASAGLLRLAKDCRLPFGRPP</sequence>
<comment type="caution">
    <text evidence="1">The sequence shown here is derived from an EMBL/GenBank/DDBJ whole genome shotgun (WGS) entry which is preliminary data.</text>
</comment>
<organism evidence="1 2">
    <name type="scientific">Trichinella pseudospiralis</name>
    <name type="common">Parasitic roundworm</name>
    <dbReference type="NCBI Taxonomy" id="6337"/>
    <lineage>
        <taxon>Eukaryota</taxon>
        <taxon>Metazoa</taxon>
        <taxon>Ecdysozoa</taxon>
        <taxon>Nematoda</taxon>
        <taxon>Enoplea</taxon>
        <taxon>Dorylaimia</taxon>
        <taxon>Trichinellida</taxon>
        <taxon>Trichinellidae</taxon>
        <taxon>Trichinella</taxon>
    </lineage>
</organism>
<proteinExistence type="predicted"/>
<evidence type="ECO:0000313" key="1">
    <source>
        <dbReference type="EMBL" id="KRY82011.1"/>
    </source>
</evidence>
<dbReference type="AlphaFoldDB" id="A0A0V1F7N5"/>
<dbReference type="Proteomes" id="UP000054995">
    <property type="component" value="Unassembled WGS sequence"/>
</dbReference>
<protein>
    <submittedName>
        <fullName evidence="1">Uncharacterized protein</fullName>
    </submittedName>
</protein>